<dbReference type="OrthoDB" id="9772960at2"/>
<dbReference type="Pfam" id="PF00590">
    <property type="entry name" value="TP_methylase"/>
    <property type="match status" value="1"/>
</dbReference>
<dbReference type="InterPro" id="IPR006363">
    <property type="entry name" value="Cbl_synth_CobJ/CibH_dom"/>
</dbReference>
<dbReference type="SUPFAM" id="SSF53790">
    <property type="entry name" value="Tetrapyrrole methylase"/>
    <property type="match status" value="1"/>
</dbReference>
<evidence type="ECO:0000256" key="5">
    <source>
        <dbReference type="ARBA" id="ARBA00022691"/>
    </source>
</evidence>
<feature type="domain" description="Tetrapyrrole methylase" evidence="6">
    <location>
        <begin position="6"/>
        <end position="214"/>
    </location>
</feature>
<keyword evidence="3 7" id="KW-0489">Methyltransferase</keyword>
<dbReference type="InterPro" id="IPR014777">
    <property type="entry name" value="4pyrrole_Mease_sub1"/>
</dbReference>
<dbReference type="PANTHER" id="PTHR47036:SF1">
    <property type="entry name" value="COBALT-FACTOR III C(17)-METHYLTRANSFERASE-RELATED"/>
    <property type="match status" value="1"/>
</dbReference>
<keyword evidence="8" id="KW-1185">Reference proteome</keyword>
<evidence type="ECO:0000313" key="7">
    <source>
        <dbReference type="EMBL" id="OUJ12736.1"/>
    </source>
</evidence>
<dbReference type="EMBL" id="JOPJ01000010">
    <property type="protein sequence ID" value="OUJ12736.1"/>
    <property type="molecule type" value="Genomic_DNA"/>
</dbReference>
<dbReference type="InterPro" id="IPR035996">
    <property type="entry name" value="4pyrrol_Methylase_sf"/>
</dbReference>
<dbReference type="Proteomes" id="UP000194931">
    <property type="component" value="Unassembled WGS sequence"/>
</dbReference>
<comment type="pathway">
    <text evidence="1">Cofactor biosynthesis; adenosylcobalamin biosynthesis.</text>
</comment>
<dbReference type="GO" id="GO:0032259">
    <property type="term" value="P:methylation"/>
    <property type="evidence" value="ECO:0007669"/>
    <property type="project" value="UniProtKB-KW"/>
</dbReference>
<evidence type="ECO:0000259" key="6">
    <source>
        <dbReference type="Pfam" id="PF00590"/>
    </source>
</evidence>
<organism evidence="7 8">
    <name type="scientific">Acetobacter okinawensis</name>
    <dbReference type="NCBI Taxonomy" id="1076594"/>
    <lineage>
        <taxon>Bacteria</taxon>
        <taxon>Pseudomonadati</taxon>
        <taxon>Pseudomonadota</taxon>
        <taxon>Alphaproteobacteria</taxon>
        <taxon>Acetobacterales</taxon>
        <taxon>Acetobacteraceae</taxon>
        <taxon>Acetobacter</taxon>
    </lineage>
</organism>
<dbReference type="InterPro" id="IPR000878">
    <property type="entry name" value="4pyrrol_Mease"/>
</dbReference>
<dbReference type="Gene3D" id="3.30.950.10">
    <property type="entry name" value="Methyltransferase, Cobalt-precorrin-4 Transmethylase, Domain 2"/>
    <property type="match status" value="1"/>
</dbReference>
<proteinExistence type="predicted"/>
<dbReference type="STRING" id="1236501.GCA_000613865_03011"/>
<name>A0A252BV03_9PROT</name>
<keyword evidence="5" id="KW-0949">S-adenosyl-L-methionine</keyword>
<reference evidence="8" key="1">
    <citation type="submission" date="2014-06" db="EMBL/GenBank/DDBJ databases">
        <authorList>
            <person name="Winans N.J."/>
            <person name="Newell P.D."/>
            <person name="Douglas A.E."/>
        </authorList>
    </citation>
    <scope>NUCLEOTIDE SEQUENCE [LARGE SCALE GENOMIC DNA]</scope>
</reference>
<evidence type="ECO:0000256" key="3">
    <source>
        <dbReference type="ARBA" id="ARBA00022603"/>
    </source>
</evidence>
<keyword evidence="4 7" id="KW-0808">Transferase</keyword>
<dbReference type="Gene3D" id="3.40.1010.10">
    <property type="entry name" value="Cobalt-precorrin-4 Transmethylase, Domain 1"/>
    <property type="match status" value="1"/>
</dbReference>
<dbReference type="GO" id="GO:0009236">
    <property type="term" value="P:cobalamin biosynthetic process"/>
    <property type="evidence" value="ECO:0007669"/>
    <property type="project" value="UniProtKB-UniPathway"/>
</dbReference>
<protein>
    <submittedName>
        <fullName evidence="7">Precorrin-3B C17-methyltransferase</fullName>
        <ecNumber evidence="7">2.1.1.131</ecNumber>
    </submittedName>
</protein>
<sequence length="255" mass="27316">MSSGSVVIVGLGPGNPQQLTPQAQEALARATDLVGYAPYVRRVEAGPEVVRHISDNREEIARARHALELALNGRHVAVVSGGDAGVFGMASAVFEAVENGPQIWRTLDIQVIPGVSAVLAASARLGAPLGGDFCVISLSDNLKPWPVVLERLRLAAQAGFVIALYNPRSHARPWQLGAAFEHLRQTMRGDEPVAFARAIGRPDEAVRLSTIAQANAEWADMSTLVLIGCPATRVLTRPTGEEPWLYTARKVEDAH</sequence>
<accession>A0A252BV03</accession>
<dbReference type="InterPro" id="IPR014776">
    <property type="entry name" value="4pyrrole_Mease_sub2"/>
</dbReference>
<dbReference type="InterPro" id="IPR051810">
    <property type="entry name" value="Precorrin_MeTrfase"/>
</dbReference>
<keyword evidence="2" id="KW-0169">Cobalamin biosynthesis</keyword>
<dbReference type="EC" id="2.1.1.131" evidence="7"/>
<comment type="caution">
    <text evidence="7">The sequence shown here is derived from an EMBL/GenBank/DDBJ whole genome shotgun (WGS) entry which is preliminary data.</text>
</comment>
<evidence type="ECO:0000256" key="2">
    <source>
        <dbReference type="ARBA" id="ARBA00022573"/>
    </source>
</evidence>
<gene>
    <name evidence="7" type="ORF">HK26_01055</name>
</gene>
<dbReference type="PANTHER" id="PTHR47036">
    <property type="entry name" value="COBALT-FACTOR III C(17)-METHYLTRANSFERASE-RELATED"/>
    <property type="match status" value="1"/>
</dbReference>
<dbReference type="GO" id="GO:0030789">
    <property type="term" value="F:precorrin-3B C17-methyltransferase activity"/>
    <property type="evidence" value="ECO:0007669"/>
    <property type="project" value="UniProtKB-EC"/>
</dbReference>
<evidence type="ECO:0000313" key="8">
    <source>
        <dbReference type="Proteomes" id="UP000194931"/>
    </source>
</evidence>
<dbReference type="UniPathway" id="UPA00148"/>
<dbReference type="CDD" id="cd11646">
    <property type="entry name" value="Precorrin_3B_C17_MT"/>
    <property type="match status" value="1"/>
</dbReference>
<dbReference type="NCBIfam" id="TIGR01466">
    <property type="entry name" value="cobJ_cbiH"/>
    <property type="match status" value="1"/>
</dbReference>
<dbReference type="eggNOG" id="COG1010">
    <property type="taxonomic scope" value="Bacteria"/>
</dbReference>
<evidence type="ECO:0000256" key="4">
    <source>
        <dbReference type="ARBA" id="ARBA00022679"/>
    </source>
</evidence>
<dbReference type="AlphaFoldDB" id="A0A252BV03"/>
<dbReference type="RefSeq" id="WP_086639113.1">
    <property type="nucleotide sequence ID" value="NZ_JOPJ01000010.1"/>
</dbReference>
<evidence type="ECO:0000256" key="1">
    <source>
        <dbReference type="ARBA" id="ARBA00004953"/>
    </source>
</evidence>